<proteinExistence type="predicted"/>
<keyword evidence="3" id="KW-1185">Reference proteome</keyword>
<organism evidence="2 3">
    <name type="scientific">Cyclostephanos tholiformis</name>
    <dbReference type="NCBI Taxonomy" id="382380"/>
    <lineage>
        <taxon>Eukaryota</taxon>
        <taxon>Sar</taxon>
        <taxon>Stramenopiles</taxon>
        <taxon>Ochrophyta</taxon>
        <taxon>Bacillariophyta</taxon>
        <taxon>Coscinodiscophyceae</taxon>
        <taxon>Thalassiosirophycidae</taxon>
        <taxon>Stephanodiscales</taxon>
        <taxon>Stephanodiscaceae</taxon>
        <taxon>Cyclostephanos</taxon>
    </lineage>
</organism>
<dbReference type="EMBL" id="JALLPB020000052">
    <property type="protein sequence ID" value="KAL3822849.1"/>
    <property type="molecule type" value="Genomic_DNA"/>
</dbReference>
<feature type="region of interest" description="Disordered" evidence="1">
    <location>
        <begin position="207"/>
        <end position="228"/>
    </location>
</feature>
<dbReference type="AlphaFoldDB" id="A0ABD3SE71"/>
<name>A0ABD3SE71_9STRA</name>
<comment type="caution">
    <text evidence="2">The sequence shown here is derived from an EMBL/GenBank/DDBJ whole genome shotgun (WGS) entry which is preliminary data.</text>
</comment>
<evidence type="ECO:0000313" key="2">
    <source>
        <dbReference type="EMBL" id="KAL3822849.1"/>
    </source>
</evidence>
<accession>A0ABD3SE71</accession>
<gene>
    <name evidence="2" type="ORF">ACHAXA_006213</name>
</gene>
<sequence>MSSDDDPFELIKKGNAFESASDHWRSAEFYSRASMCLRCRADDLSSQIREGGHDRSSKVEKRKVASLFRAQSLEYLYKGRHCLLEALRFENDQDRSRTLEVARSGTGSLDPLFSMISSEDSKKRNELFQRLFSGCTKALEVGIQANAEDVGETEQIVEDGPTTSIGITESSYVNFEKSSNESSTTTDQIDDRQQSLESRLAKLDSSLLPDVPPPFVSGSRGGSVPNSNNRLDEIQRGLGRLGVTLPDSTCKRDLLPDNMSAEDQVKLLINQVKDEVHLERGTNIGGGSSLDKMSDAFSSGNGTAIDENDSMFEGFEDDEYDIDVLLSRAESLAAKTGVKLEGCVEFHSELVQIRKVQALLLEARLCLEMAQTKSHDEEAYLSELNEDERCARNDERSCATRVAKKKARVLVANVQDCIGELLNLWKSE</sequence>
<reference evidence="2 3" key="1">
    <citation type="submission" date="2024-10" db="EMBL/GenBank/DDBJ databases">
        <title>Updated reference genomes for cyclostephanoid diatoms.</title>
        <authorList>
            <person name="Roberts W.R."/>
            <person name="Alverson A.J."/>
        </authorList>
    </citation>
    <scope>NUCLEOTIDE SEQUENCE [LARGE SCALE GENOMIC DNA]</scope>
    <source>
        <strain evidence="2 3">AJA228-03</strain>
    </source>
</reference>
<dbReference type="Proteomes" id="UP001530377">
    <property type="component" value="Unassembled WGS sequence"/>
</dbReference>
<evidence type="ECO:0000256" key="1">
    <source>
        <dbReference type="SAM" id="MobiDB-lite"/>
    </source>
</evidence>
<evidence type="ECO:0000313" key="3">
    <source>
        <dbReference type="Proteomes" id="UP001530377"/>
    </source>
</evidence>
<protein>
    <submittedName>
        <fullName evidence="2">Uncharacterized protein</fullName>
    </submittedName>
</protein>